<dbReference type="RefSeq" id="WP_311692549.1">
    <property type="nucleotide sequence ID" value="NZ_JAVRHL010000003.1"/>
</dbReference>
<dbReference type="EMBL" id="JAVRHL010000003">
    <property type="protein sequence ID" value="MDT0683732.1"/>
    <property type="molecule type" value="Genomic_DNA"/>
</dbReference>
<keyword evidence="1" id="KW-0472">Membrane</keyword>
<keyword evidence="1" id="KW-0812">Transmembrane</keyword>
<feature type="transmembrane region" description="Helical" evidence="1">
    <location>
        <begin position="20"/>
        <end position="40"/>
    </location>
</feature>
<proteinExistence type="predicted"/>
<comment type="caution">
    <text evidence="2">The sequence shown here is derived from an EMBL/GenBank/DDBJ whole genome shotgun (WGS) entry which is preliminary data.</text>
</comment>
<name>A0ABU3DJ56_9RHOB</name>
<dbReference type="Proteomes" id="UP001265259">
    <property type="component" value="Unassembled WGS sequence"/>
</dbReference>
<sequence>MLSWYETVSGLIDLRSFSNLWYWIMLAVVWSSASHFVLGVPWDMVLRAKRQGGAAEEDLHDLVRVNVNRLLHIAETAGAGLLAIACFLLTTLTLLGFVYGMEFAQAVDLLAVPLTLVAWLSIRCARGIRKADGADLYRRLHRHRLVTQGIGMAAIFVSAFWGMAYNLGLHPF</sequence>
<protein>
    <submittedName>
        <fullName evidence="2">Component of SufBCD complex</fullName>
    </submittedName>
</protein>
<organism evidence="2 3">
    <name type="scientific">Tropicimonas omnivorans</name>
    <dbReference type="NCBI Taxonomy" id="3075590"/>
    <lineage>
        <taxon>Bacteria</taxon>
        <taxon>Pseudomonadati</taxon>
        <taxon>Pseudomonadota</taxon>
        <taxon>Alphaproteobacteria</taxon>
        <taxon>Rhodobacterales</taxon>
        <taxon>Roseobacteraceae</taxon>
        <taxon>Tropicimonas</taxon>
    </lineage>
</organism>
<evidence type="ECO:0000313" key="2">
    <source>
        <dbReference type="EMBL" id="MDT0683732.1"/>
    </source>
</evidence>
<feature type="transmembrane region" description="Helical" evidence="1">
    <location>
        <begin position="145"/>
        <end position="164"/>
    </location>
</feature>
<evidence type="ECO:0000256" key="1">
    <source>
        <dbReference type="SAM" id="Phobius"/>
    </source>
</evidence>
<feature type="transmembrane region" description="Helical" evidence="1">
    <location>
        <begin position="79"/>
        <end position="100"/>
    </location>
</feature>
<evidence type="ECO:0000313" key="3">
    <source>
        <dbReference type="Proteomes" id="UP001265259"/>
    </source>
</evidence>
<accession>A0ABU3DJ56</accession>
<keyword evidence="3" id="KW-1185">Reference proteome</keyword>
<reference evidence="2 3" key="1">
    <citation type="submission" date="2023-09" db="EMBL/GenBank/DDBJ databases">
        <authorList>
            <person name="Rey-Velasco X."/>
        </authorList>
    </citation>
    <scope>NUCLEOTIDE SEQUENCE [LARGE SCALE GENOMIC DNA]</scope>
    <source>
        <strain evidence="2 3">F158</strain>
    </source>
</reference>
<feature type="transmembrane region" description="Helical" evidence="1">
    <location>
        <begin position="106"/>
        <end position="125"/>
    </location>
</feature>
<keyword evidence="1" id="KW-1133">Transmembrane helix</keyword>
<gene>
    <name evidence="2" type="ORF">RM543_13655</name>
</gene>